<evidence type="ECO:0000259" key="7">
    <source>
        <dbReference type="Pfam" id="PF14464"/>
    </source>
</evidence>
<feature type="domain" description="DUF2016" evidence="6">
    <location>
        <begin position="2"/>
        <end position="74"/>
    </location>
</feature>
<evidence type="ECO:0000256" key="2">
    <source>
        <dbReference type="ARBA" id="ARBA00022723"/>
    </source>
</evidence>
<dbReference type="eggNOG" id="COG1310">
    <property type="taxonomic scope" value="Bacteria"/>
</dbReference>
<dbReference type="GO" id="GO:0046872">
    <property type="term" value="F:metal ion binding"/>
    <property type="evidence" value="ECO:0007669"/>
    <property type="project" value="UniProtKB-KW"/>
</dbReference>
<keyword evidence="9" id="KW-1185">Reference proteome</keyword>
<dbReference type="InterPro" id="IPR028090">
    <property type="entry name" value="JAB_dom_prok"/>
</dbReference>
<evidence type="ECO:0000256" key="1">
    <source>
        <dbReference type="ARBA" id="ARBA00022670"/>
    </source>
</evidence>
<dbReference type="EMBL" id="CP002159">
    <property type="protein sequence ID" value="ADL55000.1"/>
    <property type="molecule type" value="Genomic_DNA"/>
</dbReference>
<evidence type="ECO:0000313" key="9">
    <source>
        <dbReference type="Proteomes" id="UP000001235"/>
    </source>
</evidence>
<dbReference type="Proteomes" id="UP000001235">
    <property type="component" value="Chromosome"/>
</dbReference>
<evidence type="ECO:0000313" key="8">
    <source>
        <dbReference type="EMBL" id="ADL55000.1"/>
    </source>
</evidence>
<proteinExistence type="predicted"/>
<name>D9SEQ3_GALCS</name>
<dbReference type="Pfam" id="PF14464">
    <property type="entry name" value="Prok-JAB"/>
    <property type="match status" value="1"/>
</dbReference>
<evidence type="ECO:0000259" key="6">
    <source>
        <dbReference type="Pfam" id="PF09436"/>
    </source>
</evidence>
<dbReference type="AlphaFoldDB" id="D9SEQ3"/>
<keyword evidence="2" id="KW-0479">Metal-binding</keyword>
<keyword evidence="5" id="KW-0482">Metalloprotease</keyword>
<evidence type="ECO:0000256" key="3">
    <source>
        <dbReference type="ARBA" id="ARBA00022801"/>
    </source>
</evidence>
<accession>D9SEQ3</accession>
<dbReference type="NCBIfam" id="TIGR03735">
    <property type="entry name" value="PRTRC_A"/>
    <property type="match status" value="1"/>
</dbReference>
<dbReference type="RefSeq" id="WP_013292940.1">
    <property type="nucleotide sequence ID" value="NC_014394.1"/>
</dbReference>
<dbReference type="Pfam" id="PF09436">
    <property type="entry name" value="DUF2016"/>
    <property type="match status" value="1"/>
</dbReference>
<dbReference type="KEGG" id="gca:Galf_0969"/>
<reference evidence="8 9" key="1">
    <citation type="submission" date="2010-08" db="EMBL/GenBank/DDBJ databases">
        <title>Complete sequence of Gallionella capsiferriformans ES-2.</title>
        <authorList>
            <consortium name="US DOE Joint Genome Institute"/>
            <person name="Lucas S."/>
            <person name="Copeland A."/>
            <person name="Lapidus A."/>
            <person name="Cheng J.-F."/>
            <person name="Bruce D."/>
            <person name="Goodwin L."/>
            <person name="Pitluck S."/>
            <person name="Chertkov O."/>
            <person name="Davenport K.W."/>
            <person name="Detter J.C."/>
            <person name="Han C."/>
            <person name="Tapia R."/>
            <person name="Land M."/>
            <person name="Hauser L."/>
            <person name="Chang Y.-J."/>
            <person name="Jeffries C."/>
            <person name="Kyrpides N."/>
            <person name="Ivanova N."/>
            <person name="Mikhailova N."/>
            <person name="Shelobolina E.S."/>
            <person name="Picardal F."/>
            <person name="Roden E."/>
            <person name="Emerson D."/>
            <person name="Woyke T."/>
        </authorList>
    </citation>
    <scope>NUCLEOTIDE SEQUENCE [LARGE SCALE GENOMIC DNA]</scope>
    <source>
        <strain evidence="8 9">ES-2</strain>
    </source>
</reference>
<dbReference type="GO" id="GO:0008237">
    <property type="term" value="F:metallopeptidase activity"/>
    <property type="evidence" value="ECO:0007669"/>
    <property type="project" value="UniProtKB-KW"/>
</dbReference>
<dbReference type="HOGENOM" id="CLU_089247_0_0_4"/>
<protein>
    <recommendedName>
        <fullName evidence="10">PRTRC system protein A</fullName>
    </recommendedName>
</protein>
<feature type="domain" description="JAB" evidence="7">
    <location>
        <begin position="80"/>
        <end position="185"/>
    </location>
</feature>
<dbReference type="InterPro" id="IPR022499">
    <property type="entry name" value="PRTRC_protein-A"/>
</dbReference>
<evidence type="ECO:0000256" key="4">
    <source>
        <dbReference type="ARBA" id="ARBA00022833"/>
    </source>
</evidence>
<organism evidence="8 9">
    <name type="scientific">Gallionella capsiferriformans (strain ES-2)</name>
    <name type="common">Gallionella ferruginea capsiferriformans (strain ES-2)</name>
    <dbReference type="NCBI Taxonomy" id="395494"/>
    <lineage>
        <taxon>Bacteria</taxon>
        <taxon>Pseudomonadati</taxon>
        <taxon>Pseudomonadota</taxon>
        <taxon>Betaproteobacteria</taxon>
        <taxon>Nitrosomonadales</taxon>
        <taxon>Gallionellaceae</taxon>
        <taxon>Gallionella</taxon>
    </lineage>
</organism>
<keyword evidence="1" id="KW-0645">Protease</keyword>
<dbReference type="STRING" id="395494.Galf_0969"/>
<evidence type="ECO:0008006" key="10">
    <source>
        <dbReference type="Google" id="ProtNLM"/>
    </source>
</evidence>
<dbReference type="GO" id="GO:0006508">
    <property type="term" value="P:proteolysis"/>
    <property type="evidence" value="ECO:0007669"/>
    <property type="project" value="UniProtKB-KW"/>
</dbReference>
<dbReference type="InterPro" id="IPR018560">
    <property type="entry name" value="DUF2016"/>
</dbReference>
<dbReference type="OrthoDB" id="8558084at2"/>
<evidence type="ECO:0000256" key="5">
    <source>
        <dbReference type="ARBA" id="ARBA00023049"/>
    </source>
</evidence>
<sequence length="200" mass="22671">MDSRDVALQSVMPTVMVPRYAELEELDTPGNRILMAENGVWLEVCHAWLYARIPVSLPLRIPVPYGVIYEELRFGFGKLPKAMVAQFIEQARVRSPNECAAWGVWNQRTDSWKLLMLEERSVGTDHIEVNLPTLEEGEHRVMDLHSHGLHDAFFSREDNQDDRGETKIAGVIGNLDKPEVTASFRLCANGVFLPLPFESP</sequence>
<gene>
    <name evidence="8" type="ordered locus">Galf_0969</name>
</gene>
<keyword evidence="3" id="KW-0378">Hydrolase</keyword>
<keyword evidence="4" id="KW-0862">Zinc</keyword>